<evidence type="ECO:0000313" key="2">
    <source>
        <dbReference type="EMBL" id="EPE09441.1"/>
    </source>
</evidence>
<gene>
    <name evidence="2" type="ORF">F503_07217</name>
</gene>
<evidence type="ECO:0000256" key="1">
    <source>
        <dbReference type="SAM" id="MobiDB-lite"/>
    </source>
</evidence>
<dbReference type="HOGENOM" id="CLU_863562_0_0_1"/>
<accession>S3CBT8</accession>
<reference evidence="2 3" key="1">
    <citation type="journal article" date="2013" name="BMC Genomics">
        <title>The genome and transcriptome of the pine saprophyte Ophiostoma piceae, and a comparison with the bark beetle-associated pine pathogen Grosmannia clavigera.</title>
        <authorList>
            <person name="Haridas S."/>
            <person name="Wang Y."/>
            <person name="Lim L."/>
            <person name="Massoumi Alamouti S."/>
            <person name="Jackman S."/>
            <person name="Docking R."/>
            <person name="Robertson G."/>
            <person name="Birol I."/>
            <person name="Bohlmann J."/>
            <person name="Breuil C."/>
        </authorList>
    </citation>
    <scope>NUCLEOTIDE SEQUENCE [LARGE SCALE GENOMIC DNA]</scope>
    <source>
        <strain evidence="2 3">UAMH 11346</strain>
    </source>
</reference>
<dbReference type="eggNOG" id="ENOG502RKWC">
    <property type="taxonomic scope" value="Eukaryota"/>
</dbReference>
<feature type="region of interest" description="Disordered" evidence="1">
    <location>
        <begin position="1"/>
        <end position="90"/>
    </location>
</feature>
<dbReference type="OrthoDB" id="2129069at2759"/>
<dbReference type="AlphaFoldDB" id="S3CBT8"/>
<dbReference type="EMBL" id="KE148147">
    <property type="protein sequence ID" value="EPE09441.1"/>
    <property type="molecule type" value="Genomic_DNA"/>
</dbReference>
<proteinExistence type="predicted"/>
<name>S3CBT8_OPHP1</name>
<evidence type="ECO:0000313" key="3">
    <source>
        <dbReference type="Proteomes" id="UP000016923"/>
    </source>
</evidence>
<dbReference type="VEuPathDB" id="FungiDB:F503_07217"/>
<sequence length="322" mass="34604">MSQRFGKPSAPYRSPFGNRRDGVPASPSQSSRRLHRSHLPSASMTTATPPLRPPRPDSLQSTPMPMQPPTRPVASKPKPDQPTPTPAPRKIQSKIFCASIRDHAIWAAAIPLLLADRAESKWETARLNSHDLAVHIAPPHGEAAGGSTVRFALVTATDVGQPDLSKKLHRLAARKNGSDAVVLFLLSRCNADGQAVDTMAAYKQLQLDTAVSILPLAAVETLPATVAAFCGQLTAPLVDAPGASNRRIYNLLRMYFGNPVPLSADEAKKLVAACEAEMSMSSRQAGVTLKDVIAFCNDLKIKSPGRLEEILGTENAVLMDRF</sequence>
<keyword evidence="3" id="KW-1185">Reference proteome</keyword>
<dbReference type="Proteomes" id="UP000016923">
    <property type="component" value="Unassembled WGS sequence"/>
</dbReference>
<organism evidence="2 3">
    <name type="scientific">Ophiostoma piceae (strain UAMH 11346)</name>
    <name type="common">Sap stain fungus</name>
    <dbReference type="NCBI Taxonomy" id="1262450"/>
    <lineage>
        <taxon>Eukaryota</taxon>
        <taxon>Fungi</taxon>
        <taxon>Dikarya</taxon>
        <taxon>Ascomycota</taxon>
        <taxon>Pezizomycotina</taxon>
        <taxon>Sordariomycetes</taxon>
        <taxon>Sordariomycetidae</taxon>
        <taxon>Ophiostomatales</taxon>
        <taxon>Ophiostomataceae</taxon>
        <taxon>Ophiostoma</taxon>
    </lineage>
</organism>
<protein>
    <submittedName>
        <fullName evidence="2">Uncharacterized protein</fullName>
    </submittedName>
</protein>